<dbReference type="AlphaFoldDB" id="A0A0C1EBE1"/>
<sequence length="292" mass="33507">MTSSISTEKQPWELYQQIEATVLSRCEQHKVHKGSKIHQALQRLYEAVLIKHNLEETDHKQSKKFFLITVDSCAVKKMKFSTISEMIHARIPEWEDAIESTPATPDGMGDWHGGTDGREAGYYHKYSLDRELIKRLGQDYFTIETILNTTPLEAWKIYKTVEKVVLVERDRLASSSASQRTSQEKVEEINQALTRLCQAVLCKYQLEKPADCTFQFKAKIEQDHLVKIDLYSNNSMLDAKIQEVGYPKSLSLREVLNIARSNFFNLSCFEGMGPLWGKTRALENVEAALKDI</sequence>
<gene>
    <name evidence="1" type="ORF">DB43_DZ00290</name>
</gene>
<reference evidence="1 2" key="1">
    <citation type="journal article" date="2014" name="Mol. Biol. Evol.">
        <title>Massive expansion of Ubiquitination-related gene families within the Chlamydiae.</title>
        <authorList>
            <person name="Domman D."/>
            <person name="Collingro A."/>
            <person name="Lagkouvardos I."/>
            <person name="Gehre L."/>
            <person name="Weinmaier T."/>
            <person name="Rattei T."/>
            <person name="Subtil A."/>
            <person name="Horn M."/>
        </authorList>
    </citation>
    <scope>NUCLEOTIDE SEQUENCE [LARGE SCALE GENOMIC DNA]</scope>
    <source>
        <strain evidence="1 2">OEW1</strain>
    </source>
</reference>
<evidence type="ECO:0000313" key="2">
    <source>
        <dbReference type="Proteomes" id="UP000031307"/>
    </source>
</evidence>
<evidence type="ECO:0000313" key="1">
    <source>
        <dbReference type="EMBL" id="KIA78442.1"/>
    </source>
</evidence>
<comment type="caution">
    <text evidence="1">The sequence shown here is derived from an EMBL/GenBank/DDBJ whole genome shotgun (WGS) entry which is preliminary data.</text>
</comment>
<protein>
    <submittedName>
        <fullName evidence="1">Uncharacterized protein</fullName>
    </submittedName>
</protein>
<name>A0A0C1EBE1_9BACT</name>
<organism evidence="1 2">
    <name type="scientific">Parachlamydia acanthamoebae</name>
    <dbReference type="NCBI Taxonomy" id="83552"/>
    <lineage>
        <taxon>Bacteria</taxon>
        <taxon>Pseudomonadati</taxon>
        <taxon>Chlamydiota</taxon>
        <taxon>Chlamydiia</taxon>
        <taxon>Parachlamydiales</taxon>
        <taxon>Parachlamydiaceae</taxon>
        <taxon>Parachlamydia</taxon>
    </lineage>
</organism>
<dbReference type="PATRIC" id="fig|83552.4.peg.373"/>
<proteinExistence type="predicted"/>
<accession>A0A0C1EBE1</accession>
<dbReference type="RefSeq" id="WP_013924629.1">
    <property type="nucleotide sequence ID" value="NZ_JSAM01000020.1"/>
</dbReference>
<dbReference type="Proteomes" id="UP000031307">
    <property type="component" value="Unassembled WGS sequence"/>
</dbReference>
<dbReference type="EMBL" id="JSAM01000020">
    <property type="protein sequence ID" value="KIA78442.1"/>
    <property type="molecule type" value="Genomic_DNA"/>
</dbReference>